<sequence>MSNNVYEDVLGIESGGRDSEHVEMMVDIYESADVISDLDFRTNTQQPLKQTGSGSLKTSPRRTPVCLVLLCFLLLTAVIVLSVYIYTNYTRETSITILTEEKDQLIINITSLLEERDQLLTNIVNITEERDQLLTNIVNITEERDQLLTNMVNITEERDQLLSNIVNITEERDQLLTNTVNITEERDQLLTRVKVFSSEKDQLEKRLSSEKDSLMKQRDQLQQEKNYLKFLYEQDGWFYYQSSFYFISSKEKSWSESRRYCTDRKADLTIINNREEQDFVKKTSGGALVWIGLTDSAEEGSWKWVDGTNMTTSFRFWRLFEPNGHRGENCAASHSSGWADYPCNAKFKWICEKIAF</sequence>
<gene>
    <name evidence="2" type="primary">LOC141376267</name>
</gene>
<proteinExistence type="predicted"/>
<dbReference type="Proteomes" id="UP000000437">
    <property type="component" value="Chromosome 10"/>
</dbReference>
<reference evidence="2" key="1">
    <citation type="submission" date="2025-08" db="UniProtKB">
        <authorList>
            <consortium name="RefSeq"/>
        </authorList>
    </citation>
    <scope>IDENTIFICATION</scope>
    <source>
        <strain evidence="2">Tuebingen</strain>
        <tissue evidence="2">Fibroblasts and whole tissue</tissue>
    </source>
</reference>
<evidence type="ECO:0000313" key="2">
    <source>
        <dbReference type="RefSeq" id="XP_073770367.1"/>
    </source>
</evidence>
<evidence type="ECO:0000313" key="1">
    <source>
        <dbReference type="Proteomes" id="UP000000437"/>
    </source>
</evidence>
<keyword evidence="1" id="KW-1185">Reference proteome</keyword>
<dbReference type="RefSeq" id="XP_073770367.1">
    <property type="nucleotide sequence ID" value="XM_073914266.1"/>
</dbReference>
<organism evidence="1 2">
    <name type="scientific">Danio rerio</name>
    <name type="common">Zebrafish</name>
    <name type="synonym">Brachydanio rerio</name>
    <dbReference type="NCBI Taxonomy" id="7955"/>
    <lineage>
        <taxon>Eukaryota</taxon>
        <taxon>Metazoa</taxon>
        <taxon>Chordata</taxon>
        <taxon>Craniata</taxon>
        <taxon>Vertebrata</taxon>
        <taxon>Euteleostomi</taxon>
        <taxon>Actinopterygii</taxon>
        <taxon>Neopterygii</taxon>
        <taxon>Teleostei</taxon>
        <taxon>Ostariophysi</taxon>
        <taxon>Cypriniformes</taxon>
        <taxon>Danionidae</taxon>
        <taxon>Danioninae</taxon>
        <taxon>Danio</taxon>
    </lineage>
</organism>
<accession>A0AC58GKV3</accession>
<name>A0AC58GKV3_DANRE</name>
<protein>
    <submittedName>
        <fullName evidence="2">Uncharacterized protein</fullName>
    </submittedName>
</protein>